<sequence>MASDGSSKYGISTLGKEFMAGVLYHLPSILPFLAPLPIRFLVTITTHSPKSLSF</sequence>
<keyword evidence="2" id="KW-0808">Transferase</keyword>
<evidence type="ECO:0000256" key="1">
    <source>
        <dbReference type="SAM" id="Phobius"/>
    </source>
</evidence>
<name>A0A396JQI9_MEDTR</name>
<evidence type="ECO:0000313" key="2">
    <source>
        <dbReference type="EMBL" id="RHN79702.1"/>
    </source>
</evidence>
<gene>
    <name evidence="2" type="ORF">MtrunA17_Chr1g0180201</name>
</gene>
<accession>A0A396JQI9</accession>
<comment type="caution">
    <text evidence="2">The sequence shown here is derived from an EMBL/GenBank/DDBJ whole genome shotgun (WGS) entry which is preliminary data.</text>
</comment>
<protein>
    <submittedName>
        <fullName evidence="2">Putative glutamine synthetase/guanido kinase, catalytic domain-containing protein</fullName>
    </submittedName>
</protein>
<proteinExistence type="predicted"/>
<feature type="transmembrane region" description="Helical" evidence="1">
    <location>
        <begin position="22"/>
        <end position="42"/>
    </location>
</feature>
<dbReference type="EMBL" id="PSQE01000001">
    <property type="protein sequence ID" value="RHN79702.1"/>
    <property type="molecule type" value="Genomic_DNA"/>
</dbReference>
<keyword evidence="1" id="KW-1133">Transmembrane helix</keyword>
<keyword evidence="1" id="KW-0472">Membrane</keyword>
<reference evidence="2" key="1">
    <citation type="journal article" date="2018" name="Nat. Plants">
        <title>Whole-genome landscape of Medicago truncatula symbiotic genes.</title>
        <authorList>
            <person name="Pecrix Y."/>
            <person name="Gamas P."/>
            <person name="Carrere S."/>
        </authorList>
    </citation>
    <scope>NUCLEOTIDE SEQUENCE</scope>
    <source>
        <tissue evidence="2">Leaves</tissue>
    </source>
</reference>
<dbReference type="GO" id="GO:0016301">
    <property type="term" value="F:kinase activity"/>
    <property type="evidence" value="ECO:0007669"/>
    <property type="project" value="UniProtKB-KW"/>
</dbReference>
<keyword evidence="1" id="KW-0812">Transmembrane</keyword>
<dbReference type="Gramene" id="rna3527">
    <property type="protein sequence ID" value="RHN79702.1"/>
    <property type="gene ID" value="gene3527"/>
</dbReference>
<dbReference type="Proteomes" id="UP000265566">
    <property type="component" value="Chromosome 1"/>
</dbReference>
<keyword evidence="2" id="KW-0418">Kinase</keyword>
<dbReference type="AlphaFoldDB" id="A0A396JQI9"/>
<organism evidence="2">
    <name type="scientific">Medicago truncatula</name>
    <name type="common">Barrel medic</name>
    <name type="synonym">Medicago tribuloides</name>
    <dbReference type="NCBI Taxonomy" id="3880"/>
    <lineage>
        <taxon>Eukaryota</taxon>
        <taxon>Viridiplantae</taxon>
        <taxon>Streptophyta</taxon>
        <taxon>Embryophyta</taxon>
        <taxon>Tracheophyta</taxon>
        <taxon>Spermatophyta</taxon>
        <taxon>Magnoliopsida</taxon>
        <taxon>eudicotyledons</taxon>
        <taxon>Gunneridae</taxon>
        <taxon>Pentapetalae</taxon>
        <taxon>rosids</taxon>
        <taxon>fabids</taxon>
        <taxon>Fabales</taxon>
        <taxon>Fabaceae</taxon>
        <taxon>Papilionoideae</taxon>
        <taxon>50 kb inversion clade</taxon>
        <taxon>NPAAA clade</taxon>
        <taxon>Hologalegina</taxon>
        <taxon>IRL clade</taxon>
        <taxon>Trifolieae</taxon>
        <taxon>Medicago</taxon>
    </lineage>
</organism>
<dbReference type="Gene3D" id="3.30.590.10">
    <property type="entry name" value="Glutamine synthetase/guanido kinase, catalytic domain"/>
    <property type="match status" value="1"/>
</dbReference>